<reference evidence="1 2" key="1">
    <citation type="submission" date="2018-06" db="EMBL/GenBank/DDBJ databases">
        <title>Three novel Pseudomonas species isolated from symptomatic oak.</title>
        <authorList>
            <person name="Bueno-Gonzalez V."/>
            <person name="Brady C."/>
        </authorList>
    </citation>
    <scope>NUCLEOTIDE SEQUENCE [LARGE SCALE GENOMIC DNA]</scope>
    <source>
        <strain evidence="1 2">P9A</strain>
    </source>
</reference>
<evidence type="ECO:0000313" key="2">
    <source>
        <dbReference type="Proteomes" id="UP000292302"/>
    </source>
</evidence>
<organism evidence="1 2">
    <name type="scientific">Phytopseudomonas daroniae</name>
    <dbReference type="NCBI Taxonomy" id="2487519"/>
    <lineage>
        <taxon>Bacteria</taxon>
        <taxon>Pseudomonadati</taxon>
        <taxon>Pseudomonadota</taxon>
        <taxon>Gammaproteobacteria</taxon>
        <taxon>Pseudomonadales</taxon>
        <taxon>Pseudomonadaceae</taxon>
        <taxon>Phytopseudomonas</taxon>
    </lineage>
</organism>
<dbReference type="EMBL" id="QJUI01000010">
    <property type="protein sequence ID" value="TBU79381.1"/>
    <property type="molecule type" value="Genomic_DNA"/>
</dbReference>
<dbReference type="Gene3D" id="3.10.450.620">
    <property type="entry name" value="JHP933, nucleotidyltransferase-like core domain"/>
    <property type="match status" value="1"/>
</dbReference>
<sequence>MKAITPDQSELIESVLAELDVGLLTASILEKDIHVTDALRALLGMEYPATHLVFCGGTSLSKAYGLIERMSEDVDLKVVLDEPSLGGASAIKKHLSHLKVELARRLESMGFVEESQQRIARNQNRYFATRWQYQPRYGHDASLRPYLSLELTVRRPQFATTRQPLDYLVERLASCSQPMGQIECVAVEETLAEKVISFLRRYAQHRAGAMHQDWDRTLVRHIYDVFCICRADSKITERAVAGFQALVAFDVQEFGQQFPPFASEPKAILSAALEQAEKDPAIREDYEARLLPLVFGSVRPGFDDAYGVFRRQAELLIDVL</sequence>
<keyword evidence="1" id="KW-0808">Transferase</keyword>
<gene>
    <name evidence="1" type="ORF">DNK06_13320</name>
</gene>
<comment type="caution">
    <text evidence="1">The sequence shown here is derived from an EMBL/GenBank/DDBJ whole genome shotgun (WGS) entry which is preliminary data.</text>
</comment>
<dbReference type="GO" id="GO:0016740">
    <property type="term" value="F:transferase activity"/>
    <property type="evidence" value="ECO:0007669"/>
    <property type="project" value="UniProtKB-KW"/>
</dbReference>
<keyword evidence="2" id="KW-1185">Reference proteome</keyword>
<dbReference type="OrthoDB" id="9780929at2"/>
<dbReference type="Proteomes" id="UP000292302">
    <property type="component" value="Unassembled WGS sequence"/>
</dbReference>
<dbReference type="AlphaFoldDB" id="A0A4Q9QKT4"/>
<dbReference type="RefSeq" id="WP_131180490.1">
    <property type="nucleotide sequence ID" value="NZ_QJUI01000010.1"/>
</dbReference>
<dbReference type="Pfam" id="PF08843">
    <property type="entry name" value="AbiEii"/>
    <property type="match status" value="1"/>
</dbReference>
<name>A0A4Q9QKT4_9GAMM</name>
<protein>
    <submittedName>
        <fullName evidence="1">Nucleotidyl transferase AbiEii/AbiGii toxin family protein</fullName>
    </submittedName>
</protein>
<dbReference type="InterPro" id="IPR014942">
    <property type="entry name" value="AbiEii"/>
</dbReference>
<proteinExistence type="predicted"/>
<evidence type="ECO:0000313" key="1">
    <source>
        <dbReference type="EMBL" id="TBU79381.1"/>
    </source>
</evidence>
<accession>A0A4Q9QKT4</accession>